<dbReference type="RefSeq" id="WP_025490984.1">
    <property type="nucleotide sequence ID" value="NZ_JBKVAZ010000040.1"/>
</dbReference>
<evidence type="ECO:0000313" key="1">
    <source>
        <dbReference type="EMBL" id="RGE58315.1"/>
    </source>
</evidence>
<gene>
    <name evidence="2" type="ORF">DWY69_14230</name>
    <name evidence="1" type="ORF">DXC51_17660</name>
</gene>
<sequence length="382" mass="43308">MATLHTPDIHPVETFDPINNHTVEFSYTGSQIVRNRAIVLDNETYQTVYDSVQDRMRPDHVFPGATFSPGKSYQIRIKVFDAYGNESPFSEPVLFCCYSTPEFRFDALDKDTILHTANPKLTLIYSQKEQEALQDFQFLLYDYDKTLLTSSEHKYDASDMTHIFYGLKNESEYYVRATGTTAHGLRIETDYIKISIKYFLMPANVLFEAKNHPENGSIALESGVIDIGYEIENDNYTIKNSELIIGGNNTLTYNAGFEITDEFKVFLKARKVPLDASFFKMRCPGTGKYLDIRIKRLGKAYYGILNIPYGAKLGHYNIFAEIPTASLADAQGSLLVDTAGNLLMLAAPGYPDQNTAVFEISYKNGRYDLSIYYENDSTVENI</sequence>
<proteinExistence type="predicted"/>
<dbReference type="AlphaFoldDB" id="A0A3E3IVF0"/>
<keyword evidence="3" id="KW-1185">Reference proteome</keyword>
<dbReference type="GeneID" id="97988646"/>
<dbReference type="Proteomes" id="UP000261166">
    <property type="component" value="Unassembled WGS sequence"/>
</dbReference>
<dbReference type="OrthoDB" id="2582167at2"/>
<dbReference type="Proteomes" id="UP000260812">
    <property type="component" value="Unassembled WGS sequence"/>
</dbReference>
<dbReference type="EMBL" id="QVLU01000012">
    <property type="protein sequence ID" value="RGE71003.1"/>
    <property type="molecule type" value="Genomic_DNA"/>
</dbReference>
<organism evidence="2 4">
    <name type="scientific">Eisenbergiella massiliensis</name>
    <dbReference type="NCBI Taxonomy" id="1720294"/>
    <lineage>
        <taxon>Bacteria</taxon>
        <taxon>Bacillati</taxon>
        <taxon>Bacillota</taxon>
        <taxon>Clostridia</taxon>
        <taxon>Lachnospirales</taxon>
        <taxon>Lachnospiraceae</taxon>
        <taxon>Eisenbergiella</taxon>
    </lineage>
</organism>
<dbReference type="EMBL" id="QVLV01000012">
    <property type="protein sequence ID" value="RGE58315.1"/>
    <property type="molecule type" value="Genomic_DNA"/>
</dbReference>
<evidence type="ECO:0000313" key="2">
    <source>
        <dbReference type="EMBL" id="RGE71003.1"/>
    </source>
</evidence>
<evidence type="ECO:0000313" key="3">
    <source>
        <dbReference type="Proteomes" id="UP000260812"/>
    </source>
</evidence>
<comment type="caution">
    <text evidence="2">The sequence shown here is derived from an EMBL/GenBank/DDBJ whole genome shotgun (WGS) entry which is preliminary data.</text>
</comment>
<protein>
    <submittedName>
        <fullName evidence="2">Uncharacterized protein</fullName>
    </submittedName>
</protein>
<name>A0A3E3IVF0_9FIRM</name>
<accession>A0A3E3IVF0</accession>
<evidence type="ECO:0000313" key="4">
    <source>
        <dbReference type="Proteomes" id="UP000261166"/>
    </source>
</evidence>
<reference evidence="2 4" key="1">
    <citation type="submission" date="2018-08" db="EMBL/GenBank/DDBJ databases">
        <title>A genome reference for cultivated species of the human gut microbiota.</title>
        <authorList>
            <person name="Zou Y."/>
            <person name="Xue W."/>
            <person name="Luo G."/>
        </authorList>
    </citation>
    <scope>NUCLEOTIDE SEQUENCE [LARGE SCALE GENOMIC DNA]</scope>
    <source>
        <strain evidence="2 4">AF26-4BH</strain>
        <strain evidence="1">TF05-5AC</strain>
    </source>
</reference>